<dbReference type="RefSeq" id="WP_146564660.1">
    <property type="nucleotide sequence ID" value="NZ_SIHJ01000001.1"/>
</dbReference>
<accession>A0A5C5VF97</accession>
<dbReference type="Gene3D" id="1.25.40.10">
    <property type="entry name" value="Tetratricopeptide repeat domain"/>
    <property type="match status" value="1"/>
</dbReference>
<keyword evidence="3" id="KW-1185">Reference proteome</keyword>
<gene>
    <name evidence="2" type="ORF">KOR34_22640</name>
</gene>
<dbReference type="SUPFAM" id="SSF48452">
    <property type="entry name" value="TPR-like"/>
    <property type="match status" value="1"/>
</dbReference>
<reference evidence="2 3" key="1">
    <citation type="submission" date="2019-02" db="EMBL/GenBank/DDBJ databases">
        <title>Deep-cultivation of Planctomycetes and their phenomic and genomic characterization uncovers novel biology.</title>
        <authorList>
            <person name="Wiegand S."/>
            <person name="Jogler M."/>
            <person name="Boedeker C."/>
            <person name="Pinto D."/>
            <person name="Vollmers J."/>
            <person name="Rivas-Marin E."/>
            <person name="Kohn T."/>
            <person name="Peeters S.H."/>
            <person name="Heuer A."/>
            <person name="Rast P."/>
            <person name="Oberbeckmann S."/>
            <person name="Bunk B."/>
            <person name="Jeske O."/>
            <person name="Meyerdierks A."/>
            <person name="Storesund J.E."/>
            <person name="Kallscheuer N."/>
            <person name="Luecker S."/>
            <person name="Lage O.M."/>
            <person name="Pohl T."/>
            <person name="Merkel B.J."/>
            <person name="Hornburger P."/>
            <person name="Mueller R.-W."/>
            <person name="Bruemmer F."/>
            <person name="Labrenz M."/>
            <person name="Spormann A.M."/>
            <person name="Op Den Camp H."/>
            <person name="Overmann J."/>
            <person name="Amann R."/>
            <person name="Jetten M.S.M."/>
            <person name="Mascher T."/>
            <person name="Medema M.H."/>
            <person name="Devos D.P."/>
            <person name="Kaster A.-K."/>
            <person name="Ovreas L."/>
            <person name="Rohde M."/>
            <person name="Galperin M.Y."/>
            <person name="Jogler C."/>
        </authorList>
    </citation>
    <scope>NUCLEOTIDE SEQUENCE [LARGE SCALE GENOMIC DNA]</scope>
    <source>
        <strain evidence="2 3">KOR34</strain>
    </source>
</reference>
<name>A0A5C5VF97_9BACT</name>
<proteinExistence type="predicted"/>
<sequence length="236" mass="26218">MSEDQSRREPRWTASQTSSPPQAGDFDELIECLILRHQEQAWSQAVGAGEAALLEAPLPDQAWLALADAYSHLRDAEQAATAYEHLLSRPRLPAESYALIYAGAKRLGQAALAVAACRASIEHYPEDDAVYFAMATQMSKLGYQPECIVAVLERAVGLAPDEWGYRVSLALQHCRAKDWRRAYDALRRAPAEKLRSVECEFSASMLARCCEAHDDHPRARALRAAISRIRARAERG</sequence>
<feature type="compositionally biased region" description="Basic and acidic residues" evidence="1">
    <location>
        <begin position="1"/>
        <end position="11"/>
    </location>
</feature>
<dbReference type="Proteomes" id="UP000316714">
    <property type="component" value="Unassembled WGS sequence"/>
</dbReference>
<evidence type="ECO:0000313" key="2">
    <source>
        <dbReference type="EMBL" id="TWT37316.1"/>
    </source>
</evidence>
<feature type="region of interest" description="Disordered" evidence="1">
    <location>
        <begin position="1"/>
        <end position="24"/>
    </location>
</feature>
<dbReference type="InterPro" id="IPR011990">
    <property type="entry name" value="TPR-like_helical_dom_sf"/>
</dbReference>
<protein>
    <submittedName>
        <fullName evidence="2">Anaphase-promoting complex, cyclosome, subunit 3</fullName>
    </submittedName>
</protein>
<organism evidence="2 3">
    <name type="scientific">Posidoniimonas corsicana</name>
    <dbReference type="NCBI Taxonomy" id="1938618"/>
    <lineage>
        <taxon>Bacteria</taxon>
        <taxon>Pseudomonadati</taxon>
        <taxon>Planctomycetota</taxon>
        <taxon>Planctomycetia</taxon>
        <taxon>Pirellulales</taxon>
        <taxon>Lacipirellulaceae</taxon>
        <taxon>Posidoniimonas</taxon>
    </lineage>
</organism>
<comment type="caution">
    <text evidence="2">The sequence shown here is derived from an EMBL/GenBank/DDBJ whole genome shotgun (WGS) entry which is preliminary data.</text>
</comment>
<dbReference type="AlphaFoldDB" id="A0A5C5VF97"/>
<evidence type="ECO:0000256" key="1">
    <source>
        <dbReference type="SAM" id="MobiDB-lite"/>
    </source>
</evidence>
<evidence type="ECO:0000313" key="3">
    <source>
        <dbReference type="Proteomes" id="UP000316714"/>
    </source>
</evidence>
<dbReference type="EMBL" id="SIHJ01000001">
    <property type="protein sequence ID" value="TWT37316.1"/>
    <property type="molecule type" value="Genomic_DNA"/>
</dbReference>